<proteinExistence type="predicted"/>
<name>A0A1M6FL43_9FIRM</name>
<dbReference type="PROSITE" id="PS51257">
    <property type="entry name" value="PROKAR_LIPOPROTEIN"/>
    <property type="match status" value="1"/>
</dbReference>
<dbReference type="RefSeq" id="WP_073993395.1">
    <property type="nucleotide sequence ID" value="NZ_FQYT01000010.1"/>
</dbReference>
<dbReference type="Proteomes" id="UP000184342">
    <property type="component" value="Unassembled WGS sequence"/>
</dbReference>
<dbReference type="EMBL" id="FQYT01000010">
    <property type="protein sequence ID" value="SHI98376.1"/>
    <property type="molecule type" value="Genomic_DNA"/>
</dbReference>
<keyword evidence="2" id="KW-1185">Reference proteome</keyword>
<accession>A0A1M6FL43</accession>
<organism evidence="1 2">
    <name type="scientific">Parasporobacterium paucivorans DSM 15970</name>
    <dbReference type="NCBI Taxonomy" id="1122934"/>
    <lineage>
        <taxon>Bacteria</taxon>
        <taxon>Bacillati</taxon>
        <taxon>Bacillota</taxon>
        <taxon>Clostridia</taxon>
        <taxon>Lachnospirales</taxon>
        <taxon>Lachnospiraceae</taxon>
        <taxon>Parasporobacterium</taxon>
    </lineage>
</organism>
<protein>
    <recommendedName>
        <fullName evidence="3">Lipoprotein</fullName>
    </recommendedName>
</protein>
<evidence type="ECO:0000313" key="2">
    <source>
        <dbReference type="Proteomes" id="UP000184342"/>
    </source>
</evidence>
<gene>
    <name evidence="1" type="ORF">SAMN02745691_01137</name>
</gene>
<evidence type="ECO:0008006" key="3">
    <source>
        <dbReference type="Google" id="ProtNLM"/>
    </source>
</evidence>
<dbReference type="STRING" id="1122934.SAMN02745691_01137"/>
<dbReference type="AlphaFoldDB" id="A0A1M6FL43"/>
<evidence type="ECO:0000313" key="1">
    <source>
        <dbReference type="EMBL" id="SHI98376.1"/>
    </source>
</evidence>
<sequence length="208" mass="23293">MKYAKICLILLGVLVFSMGCSGLKGYGFKTEETLTYIKQDDSIISIFVEDFDKSVYSEKELKEAVTKEIEEYDQTAAEGAGVSMVDLYTSGGSAYLELQYKTVEDYCAYNSRYTYNGKAIAMSLSKASEIQPDTFQPDELFIEHLDGGAMKDISFAEMDTSDTLKVLVTNEGMTFRVDGKIRYTSSNVAVNDEVIKTTADENNYIFYE</sequence>
<reference evidence="1 2" key="1">
    <citation type="submission" date="2016-11" db="EMBL/GenBank/DDBJ databases">
        <authorList>
            <person name="Jaros S."/>
            <person name="Januszkiewicz K."/>
            <person name="Wedrychowicz H."/>
        </authorList>
    </citation>
    <scope>NUCLEOTIDE SEQUENCE [LARGE SCALE GENOMIC DNA]</scope>
    <source>
        <strain evidence="1 2">DSM 15970</strain>
    </source>
</reference>
<dbReference type="OrthoDB" id="2067082at2"/>